<reference evidence="2" key="1">
    <citation type="journal article" date="2011" name="Proc. Natl. Acad. Sci. U.S.A.">
        <title>Genomic insights into the physiology and ecology of the marine filamentous cyanobacterium Lyngbya majuscula.</title>
        <authorList>
            <person name="Jones A.C."/>
            <person name="Monroe E.A."/>
            <person name="Podell S."/>
            <person name="Hess W.R."/>
            <person name="Klages S."/>
            <person name="Esquenazi E."/>
            <person name="Niessen S."/>
            <person name="Hoover H."/>
            <person name="Rothmann M."/>
            <person name="Lasken R.S."/>
            <person name="Yates J.R.III."/>
            <person name="Reinhardt R."/>
            <person name="Kube M."/>
            <person name="Burkart M.D."/>
            <person name="Allen E.E."/>
            <person name="Dorrestein P.C."/>
            <person name="Gerwick W.H."/>
            <person name="Gerwick L."/>
        </authorList>
    </citation>
    <scope>NUCLEOTIDE SEQUENCE [LARGE SCALE GENOMIC DNA]</scope>
    <source>
        <strain evidence="2">3L</strain>
    </source>
</reference>
<keyword evidence="2" id="KW-1185">Reference proteome</keyword>
<name>F4XSB7_9CYAN</name>
<dbReference type="HOGENOM" id="CLU_2220170_0_0_3"/>
<evidence type="ECO:0000313" key="1">
    <source>
        <dbReference type="EMBL" id="EGJ32496.1"/>
    </source>
</evidence>
<gene>
    <name evidence="1" type="ORF">LYNGBM3L_16960</name>
</gene>
<proteinExistence type="predicted"/>
<sequence length="106" mass="12703">MAERPLFYDKGLIGIFIFYSPLLQHLKQSFPFIIGNRWHQNLPFLSDYLFQTTPSWKWIYYTTFFWLKVEGWLIEGWLIEGWLVEGWLIEGWLVEGWLVEGGLVEG</sequence>
<organism evidence="1 2">
    <name type="scientific">Moorena producens 3L</name>
    <dbReference type="NCBI Taxonomy" id="489825"/>
    <lineage>
        <taxon>Bacteria</taxon>
        <taxon>Bacillati</taxon>
        <taxon>Cyanobacteriota</taxon>
        <taxon>Cyanophyceae</taxon>
        <taxon>Coleofasciculales</taxon>
        <taxon>Coleofasciculaceae</taxon>
        <taxon>Moorena</taxon>
    </lineage>
</organism>
<protein>
    <submittedName>
        <fullName evidence="1">Uncharacterized protein</fullName>
    </submittedName>
</protein>
<dbReference type="AlphaFoldDB" id="F4XSB7"/>
<evidence type="ECO:0000313" key="2">
    <source>
        <dbReference type="Proteomes" id="UP000003959"/>
    </source>
</evidence>
<dbReference type="Proteomes" id="UP000003959">
    <property type="component" value="Unassembled WGS sequence"/>
</dbReference>
<accession>F4XSB7</accession>
<dbReference type="EMBL" id="GL890920">
    <property type="protein sequence ID" value="EGJ32496.1"/>
    <property type="molecule type" value="Genomic_DNA"/>
</dbReference>